<reference evidence="2 3" key="1">
    <citation type="submission" date="2013-03" db="EMBL/GenBank/DDBJ databases">
        <authorList>
            <person name="Warren W."/>
            <person name="Wilson R.K."/>
        </authorList>
    </citation>
    <scope>NUCLEOTIDE SEQUENCE</scope>
</reference>
<name>A0A7N9IE33_MACFA</name>
<keyword evidence="1" id="KW-0812">Transmembrane</keyword>
<reference evidence="2" key="2">
    <citation type="submission" date="2025-08" db="UniProtKB">
        <authorList>
            <consortium name="Ensembl"/>
        </authorList>
    </citation>
    <scope>IDENTIFICATION</scope>
</reference>
<evidence type="ECO:0000256" key="1">
    <source>
        <dbReference type="SAM" id="Phobius"/>
    </source>
</evidence>
<dbReference type="Proteomes" id="UP000233100">
    <property type="component" value="Chromosome 13"/>
</dbReference>
<evidence type="ECO:0000313" key="3">
    <source>
        <dbReference type="Proteomes" id="UP000233100"/>
    </source>
</evidence>
<proteinExistence type="predicted"/>
<dbReference type="AlphaFoldDB" id="A0A7N9IE33"/>
<protein>
    <submittedName>
        <fullName evidence="2">Uncharacterized protein</fullName>
    </submittedName>
</protein>
<reference evidence="2" key="3">
    <citation type="submission" date="2025-09" db="UniProtKB">
        <authorList>
            <consortium name="Ensembl"/>
        </authorList>
    </citation>
    <scope>IDENTIFICATION</scope>
</reference>
<dbReference type="Ensembl" id="ENSMFAT00000101375.1">
    <property type="protein sequence ID" value="ENSMFAP00000056693.1"/>
    <property type="gene ID" value="ENSMFAG00000056099.1"/>
</dbReference>
<keyword evidence="3" id="KW-1185">Reference proteome</keyword>
<keyword evidence="1" id="KW-1133">Transmembrane helix</keyword>
<organism evidence="2 3">
    <name type="scientific">Macaca fascicularis</name>
    <name type="common">Crab-eating macaque</name>
    <name type="synonym">Cynomolgus monkey</name>
    <dbReference type="NCBI Taxonomy" id="9541"/>
    <lineage>
        <taxon>Eukaryota</taxon>
        <taxon>Metazoa</taxon>
        <taxon>Chordata</taxon>
        <taxon>Craniata</taxon>
        <taxon>Vertebrata</taxon>
        <taxon>Euteleostomi</taxon>
        <taxon>Mammalia</taxon>
        <taxon>Eutheria</taxon>
        <taxon>Euarchontoglires</taxon>
        <taxon>Primates</taxon>
        <taxon>Haplorrhini</taxon>
        <taxon>Catarrhini</taxon>
        <taxon>Cercopithecidae</taxon>
        <taxon>Cercopithecinae</taxon>
        <taxon>Macaca</taxon>
    </lineage>
</organism>
<feature type="transmembrane region" description="Helical" evidence="1">
    <location>
        <begin position="6"/>
        <end position="23"/>
    </location>
</feature>
<accession>A0A7N9IE33</accession>
<dbReference type="PANTHER" id="PTHR12138">
    <property type="entry name" value="PRIMATE-EXPANDED PROTEIN FAMILY"/>
    <property type="match status" value="1"/>
</dbReference>
<dbReference type="GeneTree" id="ENSGT01150000287033"/>
<keyword evidence="1" id="KW-0472">Membrane</keyword>
<sequence>MRMTQAGFHDFFFFFFLVYRGLTLSPRLERSGMTIAHSCLDLPGSSDHDPPISASLIVGATGTRHHAQLILYCKDEVSLCCPGWSQTPGLKPSVHLGLPHCWDSRREPPHWLHMSFNDSSAYPLRCGRGPGSLIKEKVQRGL</sequence>
<dbReference type="PANTHER" id="PTHR12138:SF162">
    <property type="entry name" value="CHROMOSOME UNDETERMINED SCAFFOLD_275, WHOLE GENOME SHOTGUN SEQUENCE"/>
    <property type="match status" value="1"/>
</dbReference>
<evidence type="ECO:0000313" key="2">
    <source>
        <dbReference type="Ensembl" id="ENSMFAP00000056693.1"/>
    </source>
</evidence>